<dbReference type="SUPFAM" id="SSF48403">
    <property type="entry name" value="Ankyrin repeat"/>
    <property type="match status" value="1"/>
</dbReference>
<dbReference type="InterPro" id="IPR036770">
    <property type="entry name" value="Ankyrin_rpt-contain_sf"/>
</dbReference>
<dbReference type="GO" id="GO:0022857">
    <property type="term" value="F:transmembrane transporter activity"/>
    <property type="evidence" value="ECO:0007669"/>
    <property type="project" value="TreeGrafter"/>
</dbReference>
<evidence type="ECO:0000313" key="10">
    <source>
        <dbReference type="Proteomes" id="UP000198287"/>
    </source>
</evidence>
<keyword evidence="8" id="KW-0472">Membrane</keyword>
<evidence type="ECO:0000256" key="8">
    <source>
        <dbReference type="SAM" id="Phobius"/>
    </source>
</evidence>
<dbReference type="Proteomes" id="UP000198287">
    <property type="component" value="Unassembled WGS sequence"/>
</dbReference>
<feature type="transmembrane region" description="Helical" evidence="8">
    <location>
        <begin position="323"/>
        <end position="343"/>
    </location>
</feature>
<dbReference type="EMBL" id="LNIX01000009">
    <property type="protein sequence ID" value="OXA50107.1"/>
    <property type="molecule type" value="Genomic_DNA"/>
</dbReference>
<keyword evidence="2" id="KW-0716">Sensory transduction</keyword>
<evidence type="ECO:0000313" key="9">
    <source>
        <dbReference type="EMBL" id="OXA50107.1"/>
    </source>
</evidence>
<keyword evidence="6" id="KW-0325">Glycoprotein</keyword>
<feature type="transmembrane region" description="Helical" evidence="8">
    <location>
        <begin position="446"/>
        <end position="474"/>
    </location>
</feature>
<dbReference type="InterPro" id="IPR002110">
    <property type="entry name" value="Ankyrin_rpt"/>
</dbReference>
<evidence type="ECO:0000256" key="2">
    <source>
        <dbReference type="ARBA" id="ARBA00022606"/>
    </source>
</evidence>
<dbReference type="AlphaFoldDB" id="A0A226DZF4"/>
<evidence type="ECO:0000256" key="4">
    <source>
        <dbReference type="ARBA" id="ARBA00023043"/>
    </source>
</evidence>
<keyword evidence="7" id="KW-0407">Ion channel</keyword>
<feature type="transmembrane region" description="Helical" evidence="8">
    <location>
        <begin position="387"/>
        <end position="407"/>
    </location>
</feature>
<evidence type="ECO:0000256" key="3">
    <source>
        <dbReference type="ARBA" id="ARBA00022737"/>
    </source>
</evidence>
<keyword evidence="5" id="KW-0406">Ion transport</keyword>
<keyword evidence="1" id="KW-0813">Transport</keyword>
<organism evidence="9 10">
    <name type="scientific">Folsomia candida</name>
    <name type="common">Springtail</name>
    <dbReference type="NCBI Taxonomy" id="158441"/>
    <lineage>
        <taxon>Eukaryota</taxon>
        <taxon>Metazoa</taxon>
        <taxon>Ecdysozoa</taxon>
        <taxon>Arthropoda</taxon>
        <taxon>Hexapoda</taxon>
        <taxon>Collembola</taxon>
        <taxon>Entomobryomorpha</taxon>
        <taxon>Isotomoidea</taxon>
        <taxon>Isotomidae</taxon>
        <taxon>Proisotominae</taxon>
        <taxon>Folsomia</taxon>
    </lineage>
</organism>
<dbReference type="PANTHER" id="PTHR47143:SF1">
    <property type="entry name" value="ION_TRANS DOMAIN-CONTAINING PROTEIN"/>
    <property type="match status" value="1"/>
</dbReference>
<dbReference type="STRING" id="158441.A0A226DZF4"/>
<feature type="transmembrane region" description="Helical" evidence="8">
    <location>
        <begin position="286"/>
        <end position="311"/>
    </location>
</feature>
<evidence type="ECO:0000256" key="1">
    <source>
        <dbReference type="ARBA" id="ARBA00022448"/>
    </source>
</evidence>
<protein>
    <submittedName>
        <fullName evidence="9">Transient receptor potential channel pyrexia</fullName>
    </submittedName>
</protein>
<name>A0A226DZF4_FOLCA</name>
<proteinExistence type="predicted"/>
<keyword evidence="4" id="KW-0040">ANK repeat</keyword>
<keyword evidence="8" id="KW-1133">Transmembrane helix</keyword>
<reference evidence="9 10" key="1">
    <citation type="submission" date="2015-12" db="EMBL/GenBank/DDBJ databases">
        <title>The genome of Folsomia candida.</title>
        <authorList>
            <person name="Faddeeva A."/>
            <person name="Derks M.F."/>
            <person name="Anvar Y."/>
            <person name="Smit S."/>
            <person name="Van Straalen N."/>
            <person name="Roelofs D."/>
        </authorList>
    </citation>
    <scope>NUCLEOTIDE SEQUENCE [LARGE SCALE GENOMIC DNA]</scope>
    <source>
        <strain evidence="9 10">VU population</strain>
        <tissue evidence="9">Whole body</tissue>
    </source>
</reference>
<dbReference type="OrthoDB" id="6346951at2759"/>
<evidence type="ECO:0000256" key="6">
    <source>
        <dbReference type="ARBA" id="ARBA00023180"/>
    </source>
</evidence>
<dbReference type="Pfam" id="PF12796">
    <property type="entry name" value="Ank_2"/>
    <property type="match status" value="1"/>
</dbReference>
<comment type="caution">
    <text evidence="9">The sequence shown here is derived from an EMBL/GenBank/DDBJ whole genome shotgun (WGS) entry which is preliminary data.</text>
</comment>
<keyword evidence="10" id="KW-1185">Reference proteome</keyword>
<dbReference type="PANTHER" id="PTHR47143">
    <property type="entry name" value="TRANSIENT RECEPTOR POTENTIAL CATION CHANNEL PROTEIN PAINLESS"/>
    <property type="match status" value="1"/>
</dbReference>
<sequence length="601" mass="69001">MSKNKLIGQFSSMESDLSIMIPRVRTNPDNNTSLLLHEAVRRYDAEYLQALLEENGCDVHVKDADGKGCLHVLLEDGFMGHLNSIEMINCLDILINRQIDLNHSDRLGNTPLSLTVNNEFQKCTMMLLNSGAHCTVKLASKISLSMPDVLVEILNSGISIEEGEMKGETFVKLDWRPILQFPQTSTGHTSFKHEQKETQFLYNLLDAKSDVRQRFLYHPLVRAFLYLKNSKMASRFWIFFLISTLYPILYGVFIYFLYFEHCKIESDNENSTINASSTQTRCDINVTITVAAGILLLINASWTLVEVYMLLRVDVKYLISWRTWVIRVSIVVMGVTLWPGLFYQNGYNITWQYPIASLGIFLAWVLFLMQVGLYQGVSIYLEMLVKILISVLKIILMFLPLFIGFYMGFNLLFTDMGSVFGFIMMTVDVGSVGYDTMSDDAKERALWFQALANTFCVGFLVIIVIVFMNFLLAMSIKDVETLRGHGKLASVSRMIQNLFVIDLLYANSVLVKKTDLKDGKHYYKYNPKILKQELPVDIRNDITQLLKERRLTNLRKERLRMENESLEINNGNETTRILLMRIAELEDQMDSVAKKVANFRV</sequence>
<dbReference type="InterPro" id="IPR052076">
    <property type="entry name" value="TRP_cation_channel"/>
</dbReference>
<keyword evidence="3" id="KW-0677">Repeat</keyword>
<keyword evidence="9" id="KW-0675">Receptor</keyword>
<evidence type="ECO:0000256" key="5">
    <source>
        <dbReference type="ARBA" id="ARBA00023065"/>
    </source>
</evidence>
<evidence type="ECO:0000256" key="7">
    <source>
        <dbReference type="ARBA" id="ARBA00023303"/>
    </source>
</evidence>
<dbReference type="GO" id="GO:0034220">
    <property type="term" value="P:monoatomic ion transmembrane transport"/>
    <property type="evidence" value="ECO:0007669"/>
    <property type="project" value="UniProtKB-KW"/>
</dbReference>
<accession>A0A226DZF4</accession>
<dbReference type="GO" id="GO:1902495">
    <property type="term" value="C:transmembrane transporter complex"/>
    <property type="evidence" value="ECO:0007669"/>
    <property type="project" value="TreeGrafter"/>
</dbReference>
<keyword evidence="8" id="KW-0812">Transmembrane</keyword>
<feature type="transmembrane region" description="Helical" evidence="8">
    <location>
        <begin position="236"/>
        <end position="258"/>
    </location>
</feature>
<gene>
    <name evidence="9" type="ORF">Fcan01_14818</name>
</gene>
<feature type="transmembrane region" description="Helical" evidence="8">
    <location>
        <begin position="355"/>
        <end position="375"/>
    </location>
</feature>
<dbReference type="Gene3D" id="1.25.40.20">
    <property type="entry name" value="Ankyrin repeat-containing domain"/>
    <property type="match status" value="1"/>
</dbReference>